<dbReference type="STRING" id="161398.PP2015_772"/>
<evidence type="ECO:0000256" key="2">
    <source>
        <dbReference type="ARBA" id="ARBA00004613"/>
    </source>
</evidence>
<dbReference type="PANTHER" id="PTHR13062">
    <property type="entry name" value="COLLAGENASE"/>
    <property type="match status" value="1"/>
</dbReference>
<keyword evidence="7" id="KW-0378">Hydrolase</keyword>
<keyword evidence="9" id="KW-0482">Metalloprotease</keyword>
<dbReference type="GO" id="GO:0008270">
    <property type="term" value="F:zinc ion binding"/>
    <property type="evidence" value="ECO:0007669"/>
    <property type="project" value="InterPro"/>
</dbReference>
<keyword evidence="4" id="KW-0645">Protease</keyword>
<dbReference type="AlphaFoldDB" id="A0A0S2JYX1"/>
<evidence type="ECO:0000313" key="12">
    <source>
        <dbReference type="Proteomes" id="UP000061457"/>
    </source>
</evidence>
<keyword evidence="5" id="KW-0479">Metal-binding</keyword>
<evidence type="ECO:0000256" key="10">
    <source>
        <dbReference type="PIRSR" id="PIRSR602169-1"/>
    </source>
</evidence>
<gene>
    <name evidence="11" type="ORF">PP2015_772</name>
</gene>
<evidence type="ECO:0000256" key="9">
    <source>
        <dbReference type="ARBA" id="ARBA00023049"/>
    </source>
</evidence>
<dbReference type="PROSITE" id="PS51257">
    <property type="entry name" value="PROKAR_LIPOPROTEIN"/>
    <property type="match status" value="1"/>
</dbReference>
<dbReference type="GO" id="GO:0004222">
    <property type="term" value="F:metalloendopeptidase activity"/>
    <property type="evidence" value="ECO:0007669"/>
    <property type="project" value="InterPro"/>
</dbReference>
<dbReference type="PATRIC" id="fig|161398.10.peg.785"/>
<dbReference type="Proteomes" id="UP000061457">
    <property type="component" value="Chromosome I"/>
</dbReference>
<evidence type="ECO:0000256" key="7">
    <source>
        <dbReference type="ARBA" id="ARBA00022801"/>
    </source>
</evidence>
<keyword evidence="6" id="KW-0732">Signal</keyword>
<dbReference type="Gene3D" id="3.40.30.160">
    <property type="entry name" value="Collagenase ColT, N-terminal domain"/>
    <property type="match status" value="1"/>
</dbReference>
<proteinExistence type="predicted"/>
<name>A0A0S2JYX1_9GAMM</name>
<dbReference type="GO" id="GO:0005576">
    <property type="term" value="C:extracellular region"/>
    <property type="evidence" value="ECO:0007669"/>
    <property type="project" value="UniProtKB-SubCell"/>
</dbReference>
<evidence type="ECO:0000256" key="5">
    <source>
        <dbReference type="ARBA" id="ARBA00022723"/>
    </source>
</evidence>
<dbReference type="Pfam" id="PF01752">
    <property type="entry name" value="Peptidase_M9"/>
    <property type="match status" value="1"/>
</dbReference>
<dbReference type="EMBL" id="CP013187">
    <property type="protein sequence ID" value="ALO41291.1"/>
    <property type="molecule type" value="Genomic_DNA"/>
</dbReference>
<accession>A0A0S2JYX1</accession>
<reference evidence="11 12" key="1">
    <citation type="submission" date="2015-11" db="EMBL/GenBank/DDBJ databases">
        <authorList>
            <person name="Zhang Y."/>
            <person name="Guo Z."/>
        </authorList>
    </citation>
    <scope>NUCLEOTIDE SEQUENCE [LARGE SCALE GENOMIC DNA]</scope>
    <source>
        <strain evidence="11 12">KCTC 12086</strain>
    </source>
</reference>
<keyword evidence="3" id="KW-0964">Secreted</keyword>
<dbReference type="InterPro" id="IPR002169">
    <property type="entry name" value="Peptidase_M9A/M9B"/>
</dbReference>
<dbReference type="PANTHER" id="PTHR13062:SF9">
    <property type="entry name" value="MICROBIAL COLLAGENASE"/>
    <property type="match status" value="1"/>
</dbReference>
<protein>
    <submittedName>
        <fullName evidence="11">Collagenase</fullName>
    </submittedName>
</protein>
<comment type="subcellular location">
    <subcellularLocation>
        <location evidence="2">Secreted</location>
    </subcellularLocation>
</comment>
<evidence type="ECO:0000256" key="6">
    <source>
        <dbReference type="ARBA" id="ARBA00022729"/>
    </source>
</evidence>
<evidence type="ECO:0000256" key="8">
    <source>
        <dbReference type="ARBA" id="ARBA00022833"/>
    </source>
</evidence>
<dbReference type="Gene3D" id="1.10.390.20">
    <property type="match status" value="1"/>
</dbReference>
<evidence type="ECO:0000256" key="4">
    <source>
        <dbReference type="ARBA" id="ARBA00022670"/>
    </source>
</evidence>
<evidence type="ECO:0000313" key="11">
    <source>
        <dbReference type="EMBL" id="ALO41291.1"/>
    </source>
</evidence>
<dbReference type="KEGG" id="pphe:PP2015_772"/>
<keyword evidence="12" id="KW-1185">Reference proteome</keyword>
<keyword evidence="8" id="KW-0862">Zinc</keyword>
<comment type="cofactor">
    <cofactor evidence="1">
        <name>Zn(2+)</name>
        <dbReference type="ChEBI" id="CHEBI:29105"/>
    </cofactor>
</comment>
<organism evidence="11 12">
    <name type="scientific">Pseudoalteromonas phenolica</name>
    <dbReference type="NCBI Taxonomy" id="161398"/>
    <lineage>
        <taxon>Bacteria</taxon>
        <taxon>Pseudomonadati</taxon>
        <taxon>Pseudomonadota</taxon>
        <taxon>Gammaproteobacteria</taxon>
        <taxon>Alteromonadales</taxon>
        <taxon>Pseudoalteromonadaceae</taxon>
        <taxon>Pseudoalteromonas</taxon>
    </lineage>
</organism>
<feature type="active site" evidence="10">
    <location>
        <position position="189"/>
    </location>
</feature>
<evidence type="ECO:0000256" key="3">
    <source>
        <dbReference type="ARBA" id="ARBA00022525"/>
    </source>
</evidence>
<evidence type="ECO:0000256" key="1">
    <source>
        <dbReference type="ARBA" id="ARBA00001947"/>
    </source>
</evidence>
<dbReference type="OrthoDB" id="9802683at2"/>
<sequence length="334" mass="38783">MYTKFTLSIWILETMKAKIITVVLSLAVLAGCQTTEQPAAVVDYSKVKLAYGNVVKEGEVYIPAWKRNEAKINQVLANQHYCADNLVLRFQAMSQQNIEDSCKLLLETEKRFHTLFNTRGKPLLHDNNDVLRANIYASREDYVKYVTDHFDVPSNNGGMYLEGLPHLEDNSAEYVAYLKKGTVWNLNHEFVHYLDGRFNTYGDYCAPPHDNHYGPEYCPEPAAEPPYLIWWGEGLGEYVAHMNNNPRALALAGEKTYQLSELFYNNSANWNTDRIYRWGYLAVRYMMEKQRDKVEEMLFHVRRGDYPRYQKIVKNWGTSMDADFHAWLDTVATK</sequence>
<dbReference type="GO" id="GO:0006508">
    <property type="term" value="P:proteolysis"/>
    <property type="evidence" value="ECO:0007669"/>
    <property type="project" value="UniProtKB-KW"/>
</dbReference>
<dbReference type="PRINTS" id="PR00931">
    <property type="entry name" value="MICOLLPTASE"/>
</dbReference>